<feature type="transmembrane region" description="Helical" evidence="1">
    <location>
        <begin position="12"/>
        <end position="33"/>
    </location>
</feature>
<keyword evidence="1" id="KW-0472">Membrane</keyword>
<dbReference type="EMBL" id="FQZN01000018">
    <property type="protein sequence ID" value="SHJ22524.1"/>
    <property type="molecule type" value="Genomic_DNA"/>
</dbReference>
<name>A0A1M6HJZ9_9BACE</name>
<feature type="transmembrane region" description="Helical" evidence="1">
    <location>
        <begin position="64"/>
        <end position="87"/>
    </location>
</feature>
<proteinExistence type="predicted"/>
<accession>A0A1M6HJZ9</accession>
<dbReference type="Pfam" id="PF14296">
    <property type="entry name" value="O-ag_pol_Wzy"/>
    <property type="match status" value="1"/>
</dbReference>
<evidence type="ECO:0000313" key="3">
    <source>
        <dbReference type="Proteomes" id="UP000184192"/>
    </source>
</evidence>
<keyword evidence="1" id="KW-0812">Transmembrane</keyword>
<protein>
    <submittedName>
        <fullName evidence="2">Oligosaccharide repeat unit polymerase</fullName>
    </submittedName>
</protein>
<feature type="transmembrane region" description="Helical" evidence="1">
    <location>
        <begin position="39"/>
        <end position="57"/>
    </location>
</feature>
<sequence>MFSDFFYKKISVNQILEFYFLLFLTAISLFAYTFESEDIIAYSILILLLRCFIYGVRGGLNLNITFLAFLVTYFTFLLTRIIFPLFFNTDELAIILGETVFNVEINKFVNLVLYIALLSVYIGYRCSIQREKIENVCYRFYDYKSVVRVRKFSKIAAILFSFFAFLSILDQVRYVLAHGYMDFYLNYKSLIPYVIVFLATFFEYFVMFFLATMPSKKESKWIIIIYLLVSVTSIGMGQRGSAVLAIIFVVSYYFIRNGINPGEKPWIGKKGIFTLLLSIPVLVSSLFLISYVRAEKDVDIDDSANLAIGFFYQQGVSVNVLGYAKEFENILPEGKIYSAGKVVDFFNHNTISQLFFNTEPVKPQTTEHALNDHTLHATLTYLGSPSLYFSGGGYGGCYIADLWVDFGLFGVIVGSLIYGICLANIRKWCRKSFWGAAVGLMMYTNIIFAPRANFIDFIYVFVPFTAIIVFSIVFFVKNKFVYNNE</sequence>
<dbReference type="InterPro" id="IPR029468">
    <property type="entry name" value="O-ag_pol_Wzy"/>
</dbReference>
<keyword evidence="1" id="KW-1133">Transmembrane helix</keyword>
<reference evidence="3" key="1">
    <citation type="submission" date="2016-11" db="EMBL/GenBank/DDBJ databases">
        <authorList>
            <person name="Varghese N."/>
            <person name="Submissions S."/>
        </authorList>
    </citation>
    <scope>NUCLEOTIDE SEQUENCE [LARGE SCALE GENOMIC DNA]</scope>
    <source>
        <strain evidence="3">DSM 26884</strain>
    </source>
</reference>
<gene>
    <name evidence="2" type="ORF">SAMN05444350_118112</name>
</gene>
<dbReference type="RefSeq" id="WP_073314074.1">
    <property type="nucleotide sequence ID" value="NZ_FQZN01000018.1"/>
</dbReference>
<dbReference type="AlphaFoldDB" id="A0A1M6HJZ9"/>
<feature type="transmembrane region" description="Helical" evidence="1">
    <location>
        <begin position="152"/>
        <end position="170"/>
    </location>
</feature>
<keyword evidence="3" id="KW-1185">Reference proteome</keyword>
<feature type="transmembrane region" description="Helical" evidence="1">
    <location>
        <begin position="219"/>
        <end position="236"/>
    </location>
</feature>
<dbReference type="Proteomes" id="UP000184192">
    <property type="component" value="Unassembled WGS sequence"/>
</dbReference>
<evidence type="ECO:0000313" key="2">
    <source>
        <dbReference type="EMBL" id="SHJ22524.1"/>
    </source>
</evidence>
<feature type="transmembrane region" description="Helical" evidence="1">
    <location>
        <begin position="457"/>
        <end position="476"/>
    </location>
</feature>
<evidence type="ECO:0000256" key="1">
    <source>
        <dbReference type="SAM" id="Phobius"/>
    </source>
</evidence>
<feature type="transmembrane region" description="Helical" evidence="1">
    <location>
        <begin position="406"/>
        <end position="425"/>
    </location>
</feature>
<organism evidence="2 3">
    <name type="scientific">Bacteroides stercorirosoris</name>
    <dbReference type="NCBI Taxonomy" id="871324"/>
    <lineage>
        <taxon>Bacteria</taxon>
        <taxon>Pseudomonadati</taxon>
        <taxon>Bacteroidota</taxon>
        <taxon>Bacteroidia</taxon>
        <taxon>Bacteroidales</taxon>
        <taxon>Bacteroidaceae</taxon>
        <taxon>Bacteroides</taxon>
    </lineage>
</organism>
<feature type="transmembrane region" description="Helical" evidence="1">
    <location>
        <begin position="271"/>
        <end position="292"/>
    </location>
</feature>
<feature type="transmembrane region" description="Helical" evidence="1">
    <location>
        <begin position="190"/>
        <end position="212"/>
    </location>
</feature>
<feature type="transmembrane region" description="Helical" evidence="1">
    <location>
        <begin position="242"/>
        <end position="259"/>
    </location>
</feature>
<dbReference type="NCBIfam" id="TIGR04370">
    <property type="entry name" value="glyco_rpt_poly"/>
    <property type="match status" value="1"/>
</dbReference>
<dbReference type="GeneID" id="92713096"/>
<feature type="transmembrane region" description="Helical" evidence="1">
    <location>
        <begin position="107"/>
        <end position="124"/>
    </location>
</feature>
<feature type="transmembrane region" description="Helical" evidence="1">
    <location>
        <begin position="432"/>
        <end position="451"/>
    </location>
</feature>